<evidence type="ECO:0000313" key="1">
    <source>
        <dbReference type="EMBL" id="MBF9220704.1"/>
    </source>
</evidence>
<organism evidence="1 2">
    <name type="scientific">Hymenobacter ruricola</name>
    <dbReference type="NCBI Taxonomy" id="2791023"/>
    <lineage>
        <taxon>Bacteria</taxon>
        <taxon>Pseudomonadati</taxon>
        <taxon>Bacteroidota</taxon>
        <taxon>Cytophagia</taxon>
        <taxon>Cytophagales</taxon>
        <taxon>Hymenobacteraceae</taxon>
        <taxon>Hymenobacter</taxon>
    </lineage>
</organism>
<name>A0ABS0I185_9BACT</name>
<evidence type="ECO:0000313" key="2">
    <source>
        <dbReference type="Proteomes" id="UP000618931"/>
    </source>
</evidence>
<proteinExistence type="predicted"/>
<comment type="caution">
    <text evidence="1">The sequence shown here is derived from an EMBL/GenBank/DDBJ whole genome shotgun (WGS) entry which is preliminary data.</text>
</comment>
<sequence length="249" mass="28613">MSVRLKRLISHYEAERRTLTAAVDECVAESEYGTANRLAKGLWRVQRKLQVLMTLQDPLHGEKEMTKRHIEGLEKLSTSKHIEGLEELSTAETGRILDYYRERIATEKKKLAALVARVPAENTAPPATTLHNALARLLDARIAAFTLELSGPKRLRLTFRRLRKTLLIMLPEVRRHRAAYTLQKRHVRFLRGLGFRPYDQGDQLLLFVPFGEVAAIQDVKSMLARIVFDCFIFEELKGKSSIKYYEPEA</sequence>
<dbReference type="EMBL" id="JADQDM010000002">
    <property type="protein sequence ID" value="MBF9220704.1"/>
    <property type="molecule type" value="Genomic_DNA"/>
</dbReference>
<keyword evidence="2" id="KW-1185">Reference proteome</keyword>
<accession>A0ABS0I185</accession>
<gene>
    <name evidence="1" type="ORF">I2H31_06260</name>
</gene>
<protein>
    <recommendedName>
        <fullName evidence="3">CHAD domain-containing protein</fullName>
    </recommendedName>
</protein>
<reference evidence="1 2" key="1">
    <citation type="submission" date="2020-11" db="EMBL/GenBank/DDBJ databases">
        <authorList>
            <person name="Kim M.K."/>
        </authorList>
    </citation>
    <scope>NUCLEOTIDE SEQUENCE [LARGE SCALE GENOMIC DNA]</scope>
    <source>
        <strain evidence="1 2">BT662</strain>
    </source>
</reference>
<evidence type="ECO:0008006" key="3">
    <source>
        <dbReference type="Google" id="ProtNLM"/>
    </source>
</evidence>
<dbReference type="Proteomes" id="UP000618931">
    <property type="component" value="Unassembled WGS sequence"/>
</dbReference>
<dbReference type="RefSeq" id="WP_196292141.1">
    <property type="nucleotide sequence ID" value="NZ_JADQDM010000002.1"/>
</dbReference>